<organism evidence="3 4">
    <name type="scientific">Martelella mediterranea DSM 17316</name>
    <dbReference type="NCBI Taxonomy" id="1122214"/>
    <lineage>
        <taxon>Bacteria</taxon>
        <taxon>Pseudomonadati</taxon>
        <taxon>Pseudomonadota</taxon>
        <taxon>Alphaproteobacteria</taxon>
        <taxon>Hyphomicrobiales</taxon>
        <taxon>Aurantimonadaceae</taxon>
        <taxon>Martelella</taxon>
    </lineage>
</organism>
<evidence type="ECO:0000313" key="3">
    <source>
        <dbReference type="EMBL" id="AQZ53017.1"/>
    </source>
</evidence>
<dbReference type="SUPFAM" id="SSF63380">
    <property type="entry name" value="Riboflavin synthase domain-like"/>
    <property type="match status" value="1"/>
</dbReference>
<evidence type="ECO:0000313" key="4">
    <source>
        <dbReference type="Proteomes" id="UP000191135"/>
    </source>
</evidence>
<reference evidence="3 4" key="1">
    <citation type="submission" date="2017-03" db="EMBL/GenBank/DDBJ databases">
        <title>Foreign affairs: Plasmid Transfer between Roseobacters and Rhizobia.</title>
        <authorList>
            <person name="Bartling P."/>
            <person name="Bunk B."/>
            <person name="Overmann J."/>
            <person name="Brinkmann H."/>
            <person name="Petersen J."/>
        </authorList>
    </citation>
    <scope>NUCLEOTIDE SEQUENCE [LARGE SCALE GENOMIC DNA]</scope>
    <source>
        <strain evidence="3 4">MACL11</strain>
    </source>
</reference>
<dbReference type="PANTHER" id="PTHR30157">
    <property type="entry name" value="FERRIC REDUCTASE, NADPH-DEPENDENT"/>
    <property type="match status" value="1"/>
</dbReference>
<dbReference type="InterPro" id="IPR039374">
    <property type="entry name" value="SIP_fam"/>
</dbReference>
<dbReference type="InterPro" id="IPR017938">
    <property type="entry name" value="Riboflavin_synthase-like_b-brl"/>
</dbReference>
<dbReference type="RefSeq" id="WP_018066691.1">
    <property type="nucleotide sequence ID" value="NZ_AQWH01000026.1"/>
</dbReference>
<dbReference type="KEGG" id="mmed:Mame_03712"/>
<dbReference type="InterPro" id="IPR007037">
    <property type="entry name" value="SIP_rossman_dom"/>
</dbReference>
<proteinExistence type="inferred from homology"/>
<dbReference type="eggNOG" id="COG2375">
    <property type="taxonomic scope" value="Bacteria"/>
</dbReference>
<dbReference type="Gene3D" id="3.30.310.50">
    <property type="entry name" value="Alpha-D-phosphohexomutase, C-terminal domain"/>
    <property type="match status" value="1"/>
</dbReference>
<evidence type="ECO:0000256" key="1">
    <source>
        <dbReference type="ARBA" id="ARBA00035644"/>
    </source>
</evidence>
<gene>
    <name evidence="3" type="primary">viuB_3</name>
    <name evidence="3" type="ORF">Mame_03712</name>
</gene>
<comment type="similarity">
    <text evidence="1">Belongs to the SIP oxidoreductase family.</text>
</comment>
<dbReference type="PANTHER" id="PTHR30157:SF0">
    <property type="entry name" value="NADPH-DEPENDENT FERRIC-CHELATE REDUCTASE"/>
    <property type="match status" value="1"/>
</dbReference>
<sequence>MTETFRLSGLARPEDARAMLDMAAEHFADHADVTRTGDCVTIAGEGGEAVISLDGNQLRIALAAESAARLQLLRTMLAEHLFYFAGGEALELSWSDPPPPAVPPNLHEVRVVATETVTPHMLRVKFVCADLTPFVGGNMHVRLLVPPKGREPVWPVIGEDGRIKWPEGEDALLIRVYTIRFVDIERGEVWVDFLQHPAPGIATPGADFARDAKPGDRAAFLGPGGGGVPEAEHIFLAGDEAALPAIARIAEEAPAGTKLTAIIVVESASEEQAIGGAAELDLTWLHRSSAGTEGLAQTIHHALADLDSETFVWIACEKSDIRDIRALLKNRQHDRKKMYVAWYWDRDSDDVR</sequence>
<dbReference type="InterPro" id="IPR013113">
    <property type="entry name" value="SIP_FAD-bd"/>
</dbReference>
<accession>A0A1U9Z5M7</accession>
<dbReference type="OrthoDB" id="9814826at2"/>
<dbReference type="AlphaFoldDB" id="A0A1U9Z5M7"/>
<feature type="domain" description="FAD-binding FR-type" evidence="2">
    <location>
        <begin position="104"/>
        <end position="230"/>
    </location>
</feature>
<name>A0A1U9Z5M7_9HYPH</name>
<dbReference type="GO" id="GO:0016491">
    <property type="term" value="F:oxidoreductase activity"/>
    <property type="evidence" value="ECO:0007669"/>
    <property type="project" value="InterPro"/>
</dbReference>
<dbReference type="EMBL" id="CP020330">
    <property type="protein sequence ID" value="AQZ53017.1"/>
    <property type="molecule type" value="Genomic_DNA"/>
</dbReference>
<dbReference type="Pfam" id="PF09981">
    <property type="entry name" value="DUF2218"/>
    <property type="match status" value="1"/>
</dbReference>
<dbReference type="InterPro" id="IPR017927">
    <property type="entry name" value="FAD-bd_FR_type"/>
</dbReference>
<dbReference type="PROSITE" id="PS51384">
    <property type="entry name" value="FAD_FR"/>
    <property type="match status" value="1"/>
</dbReference>
<dbReference type="InterPro" id="IPR039261">
    <property type="entry name" value="FNR_nucleotide-bd"/>
</dbReference>
<dbReference type="Pfam" id="PF08021">
    <property type="entry name" value="FAD_binding_9"/>
    <property type="match status" value="1"/>
</dbReference>
<dbReference type="Gene3D" id="3.40.50.80">
    <property type="entry name" value="Nucleotide-binding domain of ferredoxin-NADP reductase (FNR) module"/>
    <property type="match status" value="1"/>
</dbReference>
<dbReference type="InterPro" id="IPR014543">
    <property type="entry name" value="UCP028291"/>
</dbReference>
<dbReference type="Pfam" id="PF04954">
    <property type="entry name" value="SIP"/>
    <property type="match status" value="1"/>
</dbReference>
<dbReference type="Proteomes" id="UP000191135">
    <property type="component" value="Chromosome"/>
</dbReference>
<dbReference type="Gene3D" id="2.40.30.10">
    <property type="entry name" value="Translation factors"/>
    <property type="match status" value="1"/>
</dbReference>
<dbReference type="eggNOG" id="COG3553">
    <property type="taxonomic scope" value="Bacteria"/>
</dbReference>
<evidence type="ECO:0000259" key="2">
    <source>
        <dbReference type="PROSITE" id="PS51384"/>
    </source>
</evidence>
<keyword evidence="4" id="KW-1185">Reference proteome</keyword>
<protein>
    <submittedName>
        <fullName evidence="3">Vibriobactin utilization protein ViuB</fullName>
    </submittedName>
</protein>
<dbReference type="STRING" id="1122214.Mame_03712"/>
<dbReference type="CDD" id="cd06193">
    <property type="entry name" value="siderophore_interacting"/>
    <property type="match status" value="1"/>
</dbReference>